<dbReference type="Proteomes" id="UP000494206">
    <property type="component" value="Unassembled WGS sequence"/>
</dbReference>
<feature type="transmembrane region" description="Helical" evidence="2">
    <location>
        <begin position="20"/>
        <end position="38"/>
    </location>
</feature>
<protein>
    <submittedName>
        <fullName evidence="3">Uncharacterized protein</fullName>
    </submittedName>
</protein>
<name>A0A8S1FC79_9PELO</name>
<reference evidence="3 4" key="1">
    <citation type="submission" date="2020-04" db="EMBL/GenBank/DDBJ databases">
        <authorList>
            <person name="Laetsch R D."/>
            <person name="Stevens L."/>
            <person name="Kumar S."/>
            <person name="Blaxter L. M."/>
        </authorList>
    </citation>
    <scope>NUCLEOTIDE SEQUENCE [LARGE SCALE GENOMIC DNA]</scope>
</reference>
<proteinExistence type="predicted"/>
<keyword evidence="2" id="KW-0472">Membrane</keyword>
<gene>
    <name evidence="3" type="ORF">CBOVIS_LOCUS10961</name>
</gene>
<keyword evidence="2" id="KW-0812">Transmembrane</keyword>
<feature type="compositionally biased region" description="Basic and acidic residues" evidence="1">
    <location>
        <begin position="130"/>
        <end position="139"/>
    </location>
</feature>
<sequence length="139" mass="15750">MCRQINRRAIRAQLERVCDVLAKLVVFIVCLTLIVIGGDDANTVCAFNRDVSSFATSVRSAPQALRYPPLNCLLLLGRCQGLRPPVYAKRFEMTKQYGMRLLNPNVYSRRPLVEEKKPSKDTCPITTARPIEDRQKLQA</sequence>
<organism evidence="3 4">
    <name type="scientific">Caenorhabditis bovis</name>
    <dbReference type="NCBI Taxonomy" id="2654633"/>
    <lineage>
        <taxon>Eukaryota</taxon>
        <taxon>Metazoa</taxon>
        <taxon>Ecdysozoa</taxon>
        <taxon>Nematoda</taxon>
        <taxon>Chromadorea</taxon>
        <taxon>Rhabditida</taxon>
        <taxon>Rhabditina</taxon>
        <taxon>Rhabditomorpha</taxon>
        <taxon>Rhabditoidea</taxon>
        <taxon>Rhabditidae</taxon>
        <taxon>Peloderinae</taxon>
        <taxon>Caenorhabditis</taxon>
    </lineage>
</organism>
<accession>A0A8S1FC79</accession>
<comment type="caution">
    <text evidence="3">The sequence shown here is derived from an EMBL/GenBank/DDBJ whole genome shotgun (WGS) entry which is preliminary data.</text>
</comment>
<evidence type="ECO:0000256" key="2">
    <source>
        <dbReference type="SAM" id="Phobius"/>
    </source>
</evidence>
<evidence type="ECO:0000256" key="1">
    <source>
        <dbReference type="SAM" id="MobiDB-lite"/>
    </source>
</evidence>
<dbReference type="EMBL" id="CADEPM010000008">
    <property type="protein sequence ID" value="CAB3409290.1"/>
    <property type="molecule type" value="Genomic_DNA"/>
</dbReference>
<keyword evidence="4" id="KW-1185">Reference proteome</keyword>
<keyword evidence="2" id="KW-1133">Transmembrane helix</keyword>
<dbReference type="AlphaFoldDB" id="A0A8S1FC79"/>
<evidence type="ECO:0000313" key="3">
    <source>
        <dbReference type="EMBL" id="CAB3409290.1"/>
    </source>
</evidence>
<feature type="region of interest" description="Disordered" evidence="1">
    <location>
        <begin position="113"/>
        <end position="139"/>
    </location>
</feature>
<evidence type="ECO:0000313" key="4">
    <source>
        <dbReference type="Proteomes" id="UP000494206"/>
    </source>
</evidence>